<organism evidence="1 2">
    <name type="scientific">Brachybacterium rhamnosum</name>
    <dbReference type="NCBI Taxonomy" id="173361"/>
    <lineage>
        <taxon>Bacteria</taxon>
        <taxon>Bacillati</taxon>
        <taxon>Actinomycetota</taxon>
        <taxon>Actinomycetes</taxon>
        <taxon>Micrococcales</taxon>
        <taxon>Dermabacteraceae</taxon>
        <taxon>Brachybacterium</taxon>
    </lineage>
</organism>
<dbReference type="RefSeq" id="WP_343904253.1">
    <property type="nucleotide sequence ID" value="NZ_BAAAIS010000002.1"/>
</dbReference>
<sequence>MRVYATQEDLAEWSSVPIPDTVDRMLEAASRLIERATITAVYPTDPDGYPVDGDTRDGFRMATCAQVAAWVELGVNPILGAAGVTAKPTLTGKSIGGASLSYSPGATSDVTATIGGLTEQAAAILAGVLPHSRIEVLG</sequence>
<gene>
    <name evidence="1" type="ORF">ACFSDA_08110</name>
</gene>
<comment type="caution">
    <text evidence="1">The sequence shown here is derived from an EMBL/GenBank/DDBJ whole genome shotgun (WGS) entry which is preliminary data.</text>
</comment>
<evidence type="ECO:0000313" key="1">
    <source>
        <dbReference type="EMBL" id="MFD1835042.1"/>
    </source>
</evidence>
<evidence type="ECO:0008006" key="3">
    <source>
        <dbReference type="Google" id="ProtNLM"/>
    </source>
</evidence>
<protein>
    <recommendedName>
        <fullName evidence="3">DUF4054 domain-containing protein</fullName>
    </recommendedName>
</protein>
<dbReference type="EMBL" id="JBHUFL010000002">
    <property type="protein sequence ID" value="MFD1835042.1"/>
    <property type="molecule type" value="Genomic_DNA"/>
</dbReference>
<proteinExistence type="predicted"/>
<dbReference type="Proteomes" id="UP001597280">
    <property type="component" value="Unassembled WGS sequence"/>
</dbReference>
<accession>A0ABW4PY09</accession>
<evidence type="ECO:0000313" key="2">
    <source>
        <dbReference type="Proteomes" id="UP001597280"/>
    </source>
</evidence>
<keyword evidence="2" id="KW-1185">Reference proteome</keyword>
<reference evidence="2" key="1">
    <citation type="journal article" date="2019" name="Int. J. Syst. Evol. Microbiol.">
        <title>The Global Catalogue of Microorganisms (GCM) 10K type strain sequencing project: providing services to taxonomists for standard genome sequencing and annotation.</title>
        <authorList>
            <consortium name="The Broad Institute Genomics Platform"/>
            <consortium name="The Broad Institute Genome Sequencing Center for Infectious Disease"/>
            <person name="Wu L."/>
            <person name="Ma J."/>
        </authorList>
    </citation>
    <scope>NUCLEOTIDE SEQUENCE [LARGE SCALE GENOMIC DNA]</scope>
    <source>
        <strain evidence="2">JCM 11650</strain>
    </source>
</reference>
<name>A0ABW4PY09_9MICO</name>